<keyword evidence="5" id="KW-0418">Kinase</keyword>
<evidence type="ECO:0000256" key="2">
    <source>
        <dbReference type="ARBA" id="ARBA00012958"/>
    </source>
</evidence>
<name>A0A8H5BFG7_9AGAR</name>
<dbReference type="Proteomes" id="UP000567179">
    <property type="component" value="Unassembled WGS sequence"/>
</dbReference>
<keyword evidence="3" id="KW-0808">Transferase</keyword>
<dbReference type="GO" id="GO:0019287">
    <property type="term" value="P:isopentenyl diphosphate biosynthetic process, mevalonate pathway"/>
    <property type="evidence" value="ECO:0007669"/>
    <property type="project" value="TreeGrafter"/>
</dbReference>
<dbReference type="EC" id="2.7.4.2" evidence="2"/>
<gene>
    <name evidence="7" type="ORF">D9619_001302</name>
</gene>
<sequence length="460" mass="49672">MRHHSPCVMHQRTVVSAPGSVCLSGWYPSQKAVALPITARMYVAVATVECQGRKDVLVLRVRSPQFNQPSSMYIAIPSKGGVEVLRSTENTETNEYVHNVLGEVLREVRNAVGGHKFHQFMLEGGVDISIYADKDFYSTDPEEAAALQVDGLATEFCQWNSKVGDMTPNGIGSSAALCAALATALFVHMQVMNIDKSDYGLACVPAVRAHELCGRTNAHEVAAAFLGPTTFQTIAISTLKAQKQLLGNASPFSLPPLTTVLVGMMDVAGKARFENAARNWAQRRHEVGHSVFSRVAFHQEHIVTSLETLVDINDKDSAGYTEAITAASKTPPSMWTELTTSSIVSACVLRTLIDINFRNEGVRACLRETGNEDTIMLEPPMLTALLDHTLSFKGVIAAGLTGAGGASSIWALVCAPSVLSPSMAMSPVDIVEDAWARHPLLSIGPYVRSNKDRIKVEHVS</sequence>
<keyword evidence="4" id="KW-0547">Nucleotide-binding</keyword>
<comment type="pathway">
    <text evidence="1">Isoprenoid biosynthesis; isopentenyl diphosphate biosynthesis via mevalonate pathway; isopentenyl diphosphate from (R)-mevalonate: step 2/3.</text>
</comment>
<reference evidence="7 8" key="1">
    <citation type="journal article" date="2020" name="ISME J.">
        <title>Uncovering the hidden diversity of litter-decomposition mechanisms in mushroom-forming fungi.</title>
        <authorList>
            <person name="Floudas D."/>
            <person name="Bentzer J."/>
            <person name="Ahren D."/>
            <person name="Johansson T."/>
            <person name="Persson P."/>
            <person name="Tunlid A."/>
        </authorList>
    </citation>
    <scope>NUCLEOTIDE SEQUENCE [LARGE SCALE GENOMIC DNA]</scope>
    <source>
        <strain evidence="7 8">CBS 101986</strain>
    </source>
</reference>
<dbReference type="PANTHER" id="PTHR31814">
    <property type="match status" value="1"/>
</dbReference>
<evidence type="ECO:0000256" key="4">
    <source>
        <dbReference type="ARBA" id="ARBA00022741"/>
    </source>
</evidence>
<evidence type="ECO:0000313" key="7">
    <source>
        <dbReference type="EMBL" id="KAF5322399.1"/>
    </source>
</evidence>
<dbReference type="GO" id="GO:0004631">
    <property type="term" value="F:phosphomevalonate kinase activity"/>
    <property type="evidence" value="ECO:0007669"/>
    <property type="project" value="UniProtKB-EC"/>
</dbReference>
<accession>A0A8H5BFG7</accession>
<evidence type="ECO:0000256" key="3">
    <source>
        <dbReference type="ARBA" id="ARBA00022679"/>
    </source>
</evidence>
<evidence type="ECO:0000256" key="1">
    <source>
        <dbReference type="ARBA" id="ARBA00005017"/>
    </source>
</evidence>
<keyword evidence="8" id="KW-1185">Reference proteome</keyword>
<organism evidence="7 8">
    <name type="scientific">Psilocybe cf. subviscida</name>
    <dbReference type="NCBI Taxonomy" id="2480587"/>
    <lineage>
        <taxon>Eukaryota</taxon>
        <taxon>Fungi</taxon>
        <taxon>Dikarya</taxon>
        <taxon>Basidiomycota</taxon>
        <taxon>Agaricomycotina</taxon>
        <taxon>Agaricomycetes</taxon>
        <taxon>Agaricomycetidae</taxon>
        <taxon>Agaricales</taxon>
        <taxon>Agaricineae</taxon>
        <taxon>Strophariaceae</taxon>
        <taxon>Psilocybe</taxon>
    </lineage>
</organism>
<evidence type="ECO:0000256" key="6">
    <source>
        <dbReference type="ARBA" id="ARBA00022840"/>
    </source>
</evidence>
<proteinExistence type="predicted"/>
<dbReference type="GO" id="GO:0005524">
    <property type="term" value="F:ATP binding"/>
    <property type="evidence" value="ECO:0007669"/>
    <property type="project" value="UniProtKB-KW"/>
</dbReference>
<dbReference type="AlphaFoldDB" id="A0A8H5BFG7"/>
<dbReference type="Gene3D" id="3.30.230.10">
    <property type="match status" value="1"/>
</dbReference>
<dbReference type="InterPro" id="IPR035102">
    <property type="entry name" value="Phosphomevalonate_kinase"/>
</dbReference>
<dbReference type="SUPFAM" id="SSF54211">
    <property type="entry name" value="Ribosomal protein S5 domain 2-like"/>
    <property type="match status" value="1"/>
</dbReference>
<evidence type="ECO:0000256" key="5">
    <source>
        <dbReference type="ARBA" id="ARBA00022777"/>
    </source>
</evidence>
<dbReference type="GO" id="GO:0010142">
    <property type="term" value="P:farnesyl diphosphate biosynthetic process, mevalonate pathway"/>
    <property type="evidence" value="ECO:0007669"/>
    <property type="project" value="TreeGrafter"/>
</dbReference>
<evidence type="ECO:0000313" key="8">
    <source>
        <dbReference type="Proteomes" id="UP000567179"/>
    </source>
</evidence>
<dbReference type="InterPro" id="IPR020568">
    <property type="entry name" value="Ribosomal_Su5_D2-typ_SF"/>
</dbReference>
<dbReference type="EMBL" id="JAACJJ010000028">
    <property type="protein sequence ID" value="KAF5322399.1"/>
    <property type="molecule type" value="Genomic_DNA"/>
</dbReference>
<protein>
    <recommendedName>
        <fullName evidence="2">phosphomevalonate kinase</fullName>
        <ecNumber evidence="2">2.7.4.2</ecNumber>
    </recommendedName>
</protein>
<comment type="caution">
    <text evidence="7">The sequence shown here is derived from an EMBL/GenBank/DDBJ whole genome shotgun (WGS) entry which is preliminary data.</text>
</comment>
<dbReference type="PANTHER" id="PTHR31814:SF2">
    <property type="entry name" value="PHOSPHOMEVALONATE KINASE"/>
    <property type="match status" value="1"/>
</dbReference>
<dbReference type="InterPro" id="IPR014721">
    <property type="entry name" value="Ribsml_uS5_D2-typ_fold_subgr"/>
</dbReference>
<keyword evidence="6" id="KW-0067">ATP-binding</keyword>